<dbReference type="InterPro" id="IPR003313">
    <property type="entry name" value="AraC-bd"/>
</dbReference>
<keyword evidence="3" id="KW-0804">Transcription</keyword>
<evidence type="ECO:0000256" key="1">
    <source>
        <dbReference type="ARBA" id="ARBA00023015"/>
    </source>
</evidence>
<dbReference type="InterPro" id="IPR014710">
    <property type="entry name" value="RmlC-like_jellyroll"/>
</dbReference>
<keyword evidence="6" id="KW-1185">Reference proteome</keyword>
<dbReference type="InterPro" id="IPR018060">
    <property type="entry name" value="HTH_AraC"/>
</dbReference>
<dbReference type="InterPro" id="IPR020449">
    <property type="entry name" value="Tscrpt_reg_AraC-type_HTH"/>
</dbReference>
<protein>
    <submittedName>
        <fullName evidence="5">Helix-turn-helix domain-containing protein</fullName>
    </submittedName>
</protein>
<name>A0ABV1DEJ0_9FIRM</name>
<evidence type="ECO:0000256" key="2">
    <source>
        <dbReference type="ARBA" id="ARBA00023125"/>
    </source>
</evidence>
<dbReference type="SMART" id="SM00342">
    <property type="entry name" value="HTH_ARAC"/>
    <property type="match status" value="1"/>
</dbReference>
<evidence type="ECO:0000313" key="6">
    <source>
        <dbReference type="Proteomes" id="UP001454086"/>
    </source>
</evidence>
<dbReference type="PANTHER" id="PTHR43280">
    <property type="entry name" value="ARAC-FAMILY TRANSCRIPTIONAL REGULATOR"/>
    <property type="match status" value="1"/>
</dbReference>
<dbReference type="PROSITE" id="PS01124">
    <property type="entry name" value="HTH_ARAC_FAMILY_2"/>
    <property type="match status" value="1"/>
</dbReference>
<dbReference type="EMBL" id="JBBMFM010000112">
    <property type="protein sequence ID" value="MEQ2427559.1"/>
    <property type="molecule type" value="Genomic_DNA"/>
</dbReference>
<dbReference type="Pfam" id="PF12833">
    <property type="entry name" value="HTH_18"/>
    <property type="match status" value="1"/>
</dbReference>
<comment type="caution">
    <text evidence="5">The sequence shown here is derived from an EMBL/GenBank/DDBJ whole genome shotgun (WGS) entry which is preliminary data.</text>
</comment>
<dbReference type="Pfam" id="PF02311">
    <property type="entry name" value="AraC_binding"/>
    <property type="match status" value="1"/>
</dbReference>
<evidence type="ECO:0000259" key="4">
    <source>
        <dbReference type="PROSITE" id="PS01124"/>
    </source>
</evidence>
<dbReference type="InterPro" id="IPR018062">
    <property type="entry name" value="HTH_AraC-typ_CS"/>
</dbReference>
<proteinExistence type="predicted"/>
<dbReference type="Gene3D" id="2.60.120.10">
    <property type="entry name" value="Jelly Rolls"/>
    <property type="match status" value="1"/>
</dbReference>
<dbReference type="SUPFAM" id="SSF46689">
    <property type="entry name" value="Homeodomain-like"/>
    <property type="match status" value="2"/>
</dbReference>
<evidence type="ECO:0000313" key="5">
    <source>
        <dbReference type="EMBL" id="MEQ2427559.1"/>
    </source>
</evidence>
<dbReference type="RefSeq" id="WP_008718305.1">
    <property type="nucleotide sequence ID" value="NZ_JBBMFM010000112.1"/>
</dbReference>
<keyword evidence="2" id="KW-0238">DNA-binding</keyword>
<dbReference type="Gene3D" id="1.10.10.60">
    <property type="entry name" value="Homeodomain-like"/>
    <property type="match status" value="2"/>
</dbReference>
<reference evidence="5 6" key="1">
    <citation type="submission" date="2024-03" db="EMBL/GenBank/DDBJ databases">
        <title>Human intestinal bacterial collection.</title>
        <authorList>
            <person name="Pauvert C."/>
            <person name="Hitch T.C.A."/>
            <person name="Clavel T."/>
        </authorList>
    </citation>
    <scope>NUCLEOTIDE SEQUENCE [LARGE SCALE GENOMIC DNA]</scope>
    <source>
        <strain evidence="5 6">CLA-SR-H021</strain>
    </source>
</reference>
<organism evidence="5 6">
    <name type="scientific">Enterocloster hominis</name>
    <name type="common">ex Hitch et al. 2024</name>
    <dbReference type="NCBI Taxonomy" id="1917870"/>
    <lineage>
        <taxon>Bacteria</taxon>
        <taxon>Bacillati</taxon>
        <taxon>Bacillota</taxon>
        <taxon>Clostridia</taxon>
        <taxon>Lachnospirales</taxon>
        <taxon>Lachnospiraceae</taxon>
        <taxon>Enterocloster</taxon>
    </lineage>
</organism>
<dbReference type="InterPro" id="IPR009057">
    <property type="entry name" value="Homeodomain-like_sf"/>
</dbReference>
<dbReference type="Proteomes" id="UP001454086">
    <property type="component" value="Unassembled WGS sequence"/>
</dbReference>
<dbReference type="SUPFAM" id="SSF51215">
    <property type="entry name" value="Regulatory protein AraC"/>
    <property type="match status" value="1"/>
</dbReference>
<dbReference type="InterPro" id="IPR037923">
    <property type="entry name" value="HTH-like"/>
</dbReference>
<dbReference type="PROSITE" id="PS00041">
    <property type="entry name" value="HTH_ARAC_FAMILY_1"/>
    <property type="match status" value="1"/>
</dbReference>
<feature type="domain" description="HTH araC/xylS-type" evidence="4">
    <location>
        <begin position="202"/>
        <end position="300"/>
    </location>
</feature>
<keyword evidence="1" id="KW-0805">Transcription regulation</keyword>
<dbReference type="PRINTS" id="PR00032">
    <property type="entry name" value="HTHARAC"/>
</dbReference>
<sequence>MLELQPFIHSKNLILVPYLGNISRRKQFSGWYRGKVVQEDRHEFYLITRGQGTLTVGEQSYSVTEGNLIYIPSVAGTRYNLIPGEGLIDYYSINLRCAMAVHKNEVWLYNENTRYHYQSVPYPENEEWSFERCSGPMDLPVVRAMSNHTLLRELLSRIYHIRTDTDSINFWAEKNILQQFFCEVALQNKKAGQEDMNTRRLNKIIHYIKKYYMEPITLDSLCSTVNLSPSYIIKLFNHYTSLSPMAYVNRVRIEAAREMLAETPLSVSDIAAQTGFKDSFYFSKKFKAVTGITPRQYRNSLP</sequence>
<gene>
    <name evidence="5" type="ORF">WMQ36_21580</name>
</gene>
<accession>A0ABV1DEJ0</accession>
<evidence type="ECO:0000256" key="3">
    <source>
        <dbReference type="ARBA" id="ARBA00023163"/>
    </source>
</evidence>
<dbReference type="PANTHER" id="PTHR43280:SF2">
    <property type="entry name" value="HTH-TYPE TRANSCRIPTIONAL REGULATOR EXSA"/>
    <property type="match status" value="1"/>
</dbReference>